<proteinExistence type="predicted"/>
<evidence type="ECO:0008006" key="3">
    <source>
        <dbReference type="Google" id="ProtNLM"/>
    </source>
</evidence>
<feature type="transmembrane region" description="Helical" evidence="1">
    <location>
        <begin position="99"/>
        <end position="121"/>
    </location>
</feature>
<keyword evidence="1" id="KW-0812">Transmembrane</keyword>
<name>A0A3B0TFC9_9ZZZZ</name>
<dbReference type="EMBL" id="UOEP01000039">
    <property type="protein sequence ID" value="VAW14843.1"/>
    <property type="molecule type" value="Genomic_DNA"/>
</dbReference>
<evidence type="ECO:0000256" key="1">
    <source>
        <dbReference type="SAM" id="Phobius"/>
    </source>
</evidence>
<feature type="transmembrane region" description="Helical" evidence="1">
    <location>
        <begin position="37"/>
        <end position="56"/>
    </location>
</feature>
<keyword evidence="1" id="KW-1133">Transmembrane helix</keyword>
<accession>A0A3B0TFC9</accession>
<feature type="transmembrane region" description="Helical" evidence="1">
    <location>
        <begin position="12"/>
        <end position="31"/>
    </location>
</feature>
<evidence type="ECO:0000313" key="2">
    <source>
        <dbReference type="EMBL" id="VAW14843.1"/>
    </source>
</evidence>
<keyword evidence="1" id="KW-0472">Membrane</keyword>
<gene>
    <name evidence="2" type="ORF">MNBD_BACTEROID01-1311</name>
</gene>
<organism evidence="2">
    <name type="scientific">hydrothermal vent metagenome</name>
    <dbReference type="NCBI Taxonomy" id="652676"/>
    <lineage>
        <taxon>unclassified sequences</taxon>
        <taxon>metagenomes</taxon>
        <taxon>ecological metagenomes</taxon>
    </lineage>
</organism>
<dbReference type="AlphaFoldDB" id="A0A3B0TFC9"/>
<feature type="transmembrane region" description="Helical" evidence="1">
    <location>
        <begin position="77"/>
        <end position="93"/>
    </location>
</feature>
<reference evidence="2" key="1">
    <citation type="submission" date="2018-06" db="EMBL/GenBank/DDBJ databases">
        <authorList>
            <person name="Zhirakovskaya E."/>
        </authorList>
    </citation>
    <scope>NUCLEOTIDE SEQUENCE</scope>
</reference>
<protein>
    <recommendedName>
        <fullName evidence="3">ATP synthase protein I2</fullName>
    </recommendedName>
</protein>
<sequence>MSPEFKKFLLKLIAATIILALLGWVVFFFIFRGLYMGIYPVALVFFSTFTLLVHAYQLKLARGNLAKFTRSNMLVTFVKLVVYSLFTVIYLAANTENAVVFVIVVMALYLVFTSLEVSDLVKIARTQNKNK</sequence>